<protein>
    <submittedName>
        <fullName evidence="2">Putative polymerase III alpha subunit protein</fullName>
    </submittedName>
</protein>
<dbReference type="PANTHER" id="PTHR32294">
    <property type="entry name" value="DNA POLYMERASE III SUBUNIT ALPHA"/>
    <property type="match status" value="1"/>
</dbReference>
<sequence length="321" mass="37126">MDKQGYGTKEEIKKTAEHIWEQMMGFSNYAFPKGHSTSYALMAYATQFLKVNFPIEFFCAHLQQATDDEYNLIKNVARIQYKVKFILPDINKSKNKFIIIKTKKGDKIAWSISSIKGVGIKAANEIISKQPFSSFEDFYNKVNKRVVNVRVINTLITANTFRKFNNRNTIMKSHMKLRKAEPPDKLSNKTWDLMATKLMPYYGKSIRELFPEESALAMSYEEFIIKKKGKRIIIVGIIDSYREMTSKRGKMIIMSINDSGETFIVICWNDFYNKMKKNNLQLGVGIPVRISGYKSFSNRKEEQITLGRESGAYIKILGKEE</sequence>
<dbReference type="AlphaFoldDB" id="A0A6M3JZ00"/>
<name>A0A6M3JZ00_9ZZZZ</name>
<organism evidence="2">
    <name type="scientific">viral metagenome</name>
    <dbReference type="NCBI Taxonomy" id="1070528"/>
    <lineage>
        <taxon>unclassified sequences</taxon>
        <taxon>metagenomes</taxon>
        <taxon>organismal metagenomes</taxon>
    </lineage>
</organism>
<dbReference type="EMBL" id="MT142114">
    <property type="protein sequence ID" value="QJA74688.1"/>
    <property type="molecule type" value="Genomic_DNA"/>
</dbReference>
<accession>A0A6M3JZ00</accession>
<dbReference type="Pfam" id="PF14579">
    <property type="entry name" value="HHH_6"/>
    <property type="match status" value="1"/>
</dbReference>
<dbReference type="InterPro" id="IPR004805">
    <property type="entry name" value="DnaE2/DnaE/PolC"/>
</dbReference>
<dbReference type="GO" id="GO:0006260">
    <property type="term" value="P:DNA replication"/>
    <property type="evidence" value="ECO:0007669"/>
    <property type="project" value="InterPro"/>
</dbReference>
<evidence type="ECO:0000259" key="1">
    <source>
        <dbReference type="Pfam" id="PF14579"/>
    </source>
</evidence>
<dbReference type="InterPro" id="IPR029460">
    <property type="entry name" value="DNAPol_HHH"/>
</dbReference>
<evidence type="ECO:0000313" key="2">
    <source>
        <dbReference type="EMBL" id="QJA74688.1"/>
    </source>
</evidence>
<reference evidence="2" key="1">
    <citation type="submission" date="2020-03" db="EMBL/GenBank/DDBJ databases">
        <title>The deep terrestrial virosphere.</title>
        <authorList>
            <person name="Holmfeldt K."/>
            <person name="Nilsson E."/>
            <person name="Simone D."/>
            <person name="Lopez-Fernandez M."/>
            <person name="Wu X."/>
            <person name="de Brujin I."/>
            <person name="Lundin D."/>
            <person name="Andersson A."/>
            <person name="Bertilsson S."/>
            <person name="Dopson M."/>
        </authorList>
    </citation>
    <scope>NUCLEOTIDE SEQUENCE</scope>
    <source>
        <strain evidence="2">MM415A01949</strain>
    </source>
</reference>
<feature type="domain" description="DNA polymerase helix-hairpin-helix motif" evidence="1">
    <location>
        <begin position="83"/>
        <end position="168"/>
    </location>
</feature>
<gene>
    <name evidence="2" type="ORF">MM415A01949_0009</name>
</gene>
<dbReference type="Gene3D" id="1.10.150.870">
    <property type="match status" value="1"/>
</dbReference>
<proteinExistence type="predicted"/>
<dbReference type="SUPFAM" id="SSF160975">
    <property type="entry name" value="AF1531-like"/>
    <property type="match status" value="1"/>
</dbReference>
<dbReference type="GO" id="GO:0008408">
    <property type="term" value="F:3'-5' exonuclease activity"/>
    <property type="evidence" value="ECO:0007669"/>
    <property type="project" value="InterPro"/>
</dbReference>